<dbReference type="Pfam" id="PF00447">
    <property type="entry name" value="HSF_DNA-bind"/>
    <property type="match status" value="1"/>
</dbReference>
<dbReference type="FunFam" id="1.10.10.10:FF:000479">
    <property type="entry name" value="Predicted protein"/>
    <property type="match status" value="1"/>
</dbReference>
<sequence length="517" mass="56362">MNITAPTNKRFGALFHATLEPYFRKMNSNISTGLPRSNVGTPIPTTSSSNSNPNVQESTDEALYPNLSPPLQSSSLQSQDKQPMIHTYRDFASVPDQIGFVRKKKGGVNQPFPEKLMEMLMGGEDPYVVSWLPHGRSFLVHKPKEFTEQIMPKYFKQTKLTSFQRQLNLYGFRRITQGADAGSYYHELFLRCRPQLCMRMNRQKVKGIGHKQPTDASTEPNFYSMEVRPTSDDVDKCSSSTPSCSASSLDAANLLHSLHNLHTEQREEKMSLLGLAAASVVSSNCQPKQSPKLNSNRPTQNPFLLNHFSLSDGFPPATLLQSMTCAGAGKSQNLLAQHFPVGTYSSSGNPVQPSSSRPSPFVSSTQNLVQNEISSISREAMKKGLEMISSGIAMMQAAGMCQDVLKTGGMPSSFPTNSSAGRQPIPRDVSLSFAEALTRMNSQFGNETNDANGCTRSSDPSTDVLAAMAQIGSQLMTSELSTSKDSTTSITNNDDSSSFCDISSKDPNSMPDGKPST</sequence>
<feature type="compositionally biased region" description="Low complexity" evidence="5">
    <location>
        <begin position="345"/>
        <end position="364"/>
    </location>
</feature>
<evidence type="ECO:0000256" key="4">
    <source>
        <dbReference type="RuleBase" id="RU004020"/>
    </source>
</evidence>
<dbReference type="GO" id="GO:0003700">
    <property type="term" value="F:DNA-binding transcription factor activity"/>
    <property type="evidence" value="ECO:0007669"/>
    <property type="project" value="InterPro"/>
</dbReference>
<dbReference type="PANTHER" id="PTHR10015:SF206">
    <property type="entry name" value="HSF-TYPE DNA-BINDING DOMAIN-CONTAINING PROTEIN"/>
    <property type="match status" value="1"/>
</dbReference>
<dbReference type="InterPro" id="IPR036390">
    <property type="entry name" value="WH_DNA-bd_sf"/>
</dbReference>
<evidence type="ECO:0000256" key="2">
    <source>
        <dbReference type="ARBA" id="ARBA00023125"/>
    </source>
</evidence>
<evidence type="ECO:0000259" key="6">
    <source>
        <dbReference type="SMART" id="SM00415"/>
    </source>
</evidence>
<evidence type="ECO:0000256" key="1">
    <source>
        <dbReference type="ARBA" id="ARBA00004123"/>
    </source>
</evidence>
<feature type="compositionally biased region" description="Low complexity" evidence="5">
    <location>
        <begin position="481"/>
        <end position="498"/>
    </location>
</feature>
<dbReference type="InterPro" id="IPR000232">
    <property type="entry name" value="HSF_DNA-bd"/>
</dbReference>
<accession>A0A7S1BBP9</accession>
<dbReference type="PRINTS" id="PR00056">
    <property type="entry name" value="HSFDOMAIN"/>
</dbReference>
<comment type="subcellular location">
    <subcellularLocation>
        <location evidence="1">Nucleus</location>
    </subcellularLocation>
</comment>
<dbReference type="PANTHER" id="PTHR10015">
    <property type="entry name" value="HEAT SHOCK TRANSCRIPTION FACTOR"/>
    <property type="match status" value="1"/>
</dbReference>
<reference evidence="7" key="1">
    <citation type="submission" date="2021-01" db="EMBL/GenBank/DDBJ databases">
        <authorList>
            <person name="Corre E."/>
            <person name="Pelletier E."/>
            <person name="Niang G."/>
            <person name="Scheremetjew M."/>
            <person name="Finn R."/>
            <person name="Kale V."/>
            <person name="Holt S."/>
            <person name="Cochrane G."/>
            <person name="Meng A."/>
            <person name="Brown T."/>
            <person name="Cohen L."/>
        </authorList>
    </citation>
    <scope>NUCLEOTIDE SEQUENCE</scope>
    <source>
        <strain evidence="7">308</strain>
    </source>
</reference>
<organism evidence="7">
    <name type="scientific">Corethron hystrix</name>
    <dbReference type="NCBI Taxonomy" id="216773"/>
    <lineage>
        <taxon>Eukaryota</taxon>
        <taxon>Sar</taxon>
        <taxon>Stramenopiles</taxon>
        <taxon>Ochrophyta</taxon>
        <taxon>Bacillariophyta</taxon>
        <taxon>Coscinodiscophyceae</taxon>
        <taxon>Corethrophycidae</taxon>
        <taxon>Corethrales</taxon>
        <taxon>Corethraceae</taxon>
        <taxon>Corethron</taxon>
    </lineage>
</organism>
<feature type="region of interest" description="Disordered" evidence="5">
    <location>
        <begin position="477"/>
        <end position="517"/>
    </location>
</feature>
<gene>
    <name evidence="7" type="ORF">CHYS00102_LOCUS7771</name>
</gene>
<dbReference type="AlphaFoldDB" id="A0A7S1BBP9"/>
<feature type="compositionally biased region" description="Polar residues" evidence="5">
    <location>
        <begin position="31"/>
        <end position="40"/>
    </location>
</feature>
<feature type="compositionally biased region" description="Low complexity" evidence="5">
    <location>
        <begin position="41"/>
        <end position="54"/>
    </location>
</feature>
<keyword evidence="3" id="KW-0539">Nucleus</keyword>
<feature type="region of interest" description="Disordered" evidence="5">
    <location>
        <begin position="345"/>
        <end position="366"/>
    </location>
</feature>
<dbReference type="SMART" id="SM00415">
    <property type="entry name" value="HSF"/>
    <property type="match status" value="1"/>
</dbReference>
<evidence type="ECO:0000256" key="3">
    <source>
        <dbReference type="ARBA" id="ARBA00023242"/>
    </source>
</evidence>
<dbReference type="EMBL" id="HBFR01010790">
    <property type="protein sequence ID" value="CAD8880585.1"/>
    <property type="molecule type" value="Transcribed_RNA"/>
</dbReference>
<feature type="compositionally biased region" description="Low complexity" evidence="5">
    <location>
        <begin position="65"/>
        <end position="79"/>
    </location>
</feature>
<keyword evidence="2" id="KW-0238">DNA-binding</keyword>
<evidence type="ECO:0000313" key="7">
    <source>
        <dbReference type="EMBL" id="CAD8880585.1"/>
    </source>
</evidence>
<dbReference type="InterPro" id="IPR036388">
    <property type="entry name" value="WH-like_DNA-bd_sf"/>
</dbReference>
<name>A0A7S1BBP9_9STRA</name>
<feature type="domain" description="HSF-type DNA-binding" evidence="6">
    <location>
        <begin position="108"/>
        <end position="203"/>
    </location>
</feature>
<dbReference type="GO" id="GO:0043565">
    <property type="term" value="F:sequence-specific DNA binding"/>
    <property type="evidence" value="ECO:0007669"/>
    <property type="project" value="InterPro"/>
</dbReference>
<dbReference type="Gene3D" id="1.10.10.10">
    <property type="entry name" value="Winged helix-like DNA-binding domain superfamily/Winged helix DNA-binding domain"/>
    <property type="match status" value="1"/>
</dbReference>
<comment type="similarity">
    <text evidence="4">Belongs to the HSF family.</text>
</comment>
<dbReference type="GO" id="GO:0005634">
    <property type="term" value="C:nucleus"/>
    <property type="evidence" value="ECO:0007669"/>
    <property type="project" value="UniProtKB-SubCell"/>
</dbReference>
<evidence type="ECO:0000256" key="5">
    <source>
        <dbReference type="SAM" id="MobiDB-lite"/>
    </source>
</evidence>
<feature type="region of interest" description="Disordered" evidence="5">
    <location>
        <begin position="31"/>
        <end position="80"/>
    </location>
</feature>
<dbReference type="SUPFAM" id="SSF46785">
    <property type="entry name" value="Winged helix' DNA-binding domain"/>
    <property type="match status" value="1"/>
</dbReference>
<protein>
    <recommendedName>
        <fullName evidence="6">HSF-type DNA-binding domain-containing protein</fullName>
    </recommendedName>
</protein>
<proteinExistence type="inferred from homology"/>